<feature type="region of interest" description="Disordered" evidence="5">
    <location>
        <begin position="115"/>
        <end position="265"/>
    </location>
</feature>
<feature type="compositionally biased region" description="Basic residues" evidence="5">
    <location>
        <begin position="126"/>
        <end position="139"/>
    </location>
</feature>
<reference evidence="7" key="1">
    <citation type="submission" date="2020-09" db="EMBL/GenBank/DDBJ databases">
        <title>Genome-Enabled Discovery of Anthraquinone Biosynthesis in Senna tora.</title>
        <authorList>
            <person name="Kang S.-H."/>
            <person name="Pandey R.P."/>
            <person name="Lee C.-M."/>
            <person name="Sim J.-S."/>
            <person name="Jeong J.-T."/>
            <person name="Choi B.-S."/>
            <person name="Jung M."/>
            <person name="Ginzburg D."/>
            <person name="Zhao K."/>
            <person name="Won S.Y."/>
            <person name="Oh T.-J."/>
            <person name="Yu Y."/>
            <person name="Kim N.-H."/>
            <person name="Lee O.R."/>
            <person name="Lee T.-H."/>
            <person name="Bashyal P."/>
            <person name="Kim T.-S."/>
            <person name="Lee W.-H."/>
            <person name="Kawkins C."/>
            <person name="Kim C.-K."/>
            <person name="Kim J.S."/>
            <person name="Ahn B.O."/>
            <person name="Rhee S.Y."/>
            <person name="Sohng J.K."/>
        </authorList>
    </citation>
    <scope>NUCLEOTIDE SEQUENCE</scope>
    <source>
        <tissue evidence="7">Leaf</tissue>
    </source>
</reference>
<dbReference type="Proteomes" id="UP000634136">
    <property type="component" value="Unassembled WGS sequence"/>
</dbReference>
<evidence type="ECO:0000313" key="8">
    <source>
        <dbReference type="Proteomes" id="UP000634136"/>
    </source>
</evidence>
<dbReference type="InterPro" id="IPR046845">
    <property type="entry name" value="ASY3-like_CC"/>
</dbReference>
<dbReference type="CDD" id="cd11445">
    <property type="entry name" value="bHLH_AtPIF_like"/>
    <property type="match status" value="1"/>
</dbReference>
<evidence type="ECO:0000256" key="2">
    <source>
        <dbReference type="ARBA" id="ARBA00023015"/>
    </source>
</evidence>
<feature type="region of interest" description="Disordered" evidence="5">
    <location>
        <begin position="463"/>
        <end position="483"/>
    </location>
</feature>
<feature type="region of interest" description="Disordered" evidence="5">
    <location>
        <begin position="495"/>
        <end position="566"/>
    </location>
</feature>
<feature type="region of interest" description="Disordered" evidence="5">
    <location>
        <begin position="826"/>
        <end position="856"/>
    </location>
</feature>
<dbReference type="GO" id="GO:0051321">
    <property type="term" value="P:meiotic cell cycle"/>
    <property type="evidence" value="ECO:0007669"/>
    <property type="project" value="InterPro"/>
</dbReference>
<evidence type="ECO:0000256" key="5">
    <source>
        <dbReference type="SAM" id="MobiDB-lite"/>
    </source>
</evidence>
<dbReference type="GO" id="GO:0005634">
    <property type="term" value="C:nucleus"/>
    <property type="evidence" value="ECO:0007669"/>
    <property type="project" value="UniProtKB-SubCell"/>
</dbReference>
<feature type="domain" description="BHLH" evidence="6">
    <location>
        <begin position="1019"/>
        <end position="1068"/>
    </location>
</feature>
<organism evidence="7 8">
    <name type="scientific">Senna tora</name>
    <dbReference type="NCBI Taxonomy" id="362788"/>
    <lineage>
        <taxon>Eukaryota</taxon>
        <taxon>Viridiplantae</taxon>
        <taxon>Streptophyta</taxon>
        <taxon>Embryophyta</taxon>
        <taxon>Tracheophyta</taxon>
        <taxon>Spermatophyta</taxon>
        <taxon>Magnoliopsida</taxon>
        <taxon>eudicotyledons</taxon>
        <taxon>Gunneridae</taxon>
        <taxon>Pentapetalae</taxon>
        <taxon>rosids</taxon>
        <taxon>fabids</taxon>
        <taxon>Fabales</taxon>
        <taxon>Fabaceae</taxon>
        <taxon>Caesalpinioideae</taxon>
        <taxon>Cassia clade</taxon>
        <taxon>Senna</taxon>
    </lineage>
</organism>
<dbReference type="EMBL" id="JAAIUW010000013">
    <property type="protein sequence ID" value="KAF7804980.1"/>
    <property type="molecule type" value="Genomic_DNA"/>
</dbReference>
<accession>A0A834W105</accession>
<dbReference type="SUPFAM" id="SSF47459">
    <property type="entry name" value="HLH, helix-loop-helix DNA-binding domain"/>
    <property type="match status" value="1"/>
</dbReference>
<feature type="compositionally biased region" description="Basic and acidic residues" evidence="5">
    <location>
        <begin position="826"/>
        <end position="837"/>
    </location>
</feature>
<proteinExistence type="predicted"/>
<dbReference type="AlphaFoldDB" id="A0A834W105"/>
<feature type="compositionally biased region" description="Polar residues" evidence="5">
    <location>
        <begin position="547"/>
        <end position="566"/>
    </location>
</feature>
<evidence type="ECO:0000313" key="7">
    <source>
        <dbReference type="EMBL" id="KAF7804980.1"/>
    </source>
</evidence>
<evidence type="ECO:0000256" key="4">
    <source>
        <dbReference type="ARBA" id="ARBA00023242"/>
    </source>
</evidence>
<dbReference type="InterPro" id="IPR047265">
    <property type="entry name" value="PIF1-like_bHLH"/>
</dbReference>
<name>A0A834W105_9FABA</name>
<dbReference type="SMART" id="SM00353">
    <property type="entry name" value="HLH"/>
    <property type="match status" value="1"/>
</dbReference>
<feature type="compositionally biased region" description="Basic and acidic residues" evidence="5">
    <location>
        <begin position="496"/>
        <end position="508"/>
    </location>
</feature>
<protein>
    <submittedName>
        <fullName evidence="7">Meiosis-specific protein ASY3</fullName>
    </submittedName>
</protein>
<dbReference type="PROSITE" id="PS50888">
    <property type="entry name" value="BHLH"/>
    <property type="match status" value="1"/>
</dbReference>
<dbReference type="InterPro" id="IPR036638">
    <property type="entry name" value="HLH_DNA-bd_sf"/>
</dbReference>
<feature type="compositionally biased region" description="Polar residues" evidence="5">
    <location>
        <begin position="421"/>
        <end position="431"/>
    </location>
</feature>
<feature type="region of interest" description="Disordered" evidence="5">
    <location>
        <begin position="421"/>
        <end position="445"/>
    </location>
</feature>
<keyword evidence="4" id="KW-0539">Nucleus</keyword>
<feature type="compositionally biased region" description="Polar residues" evidence="5">
    <location>
        <begin position="386"/>
        <end position="396"/>
    </location>
</feature>
<feature type="region of interest" description="Disordered" evidence="5">
    <location>
        <begin position="349"/>
        <end position="398"/>
    </location>
</feature>
<dbReference type="Gene3D" id="4.10.280.10">
    <property type="entry name" value="Helix-loop-helix DNA-binding domain"/>
    <property type="match status" value="1"/>
</dbReference>
<sequence>MSVGVMADCATNTRYGTIKGDRAIMPNTKKVISNGENFNGEKSKVEGVTASFNMNQNVVPEQVKSAETTKTVYERRPTSSTIGLPNQTSNLLFSTGRLDKSDEVLCAPQLFSNQASNTHSSSYNQKKIHAITSKRKRKKDGIPERIENVTLSTAQEVLESDKPKQEDKRNTTENKTENLRTKLCQILGTTSSPEERLPPEQRFDQEDKFNKAKPNYDTIEADYKNPDHNNRRPVTRSWSRQRASVKMKPSKSKSGSSSRDKEKHQVKSIFSFEERWTGGPSTFVDDDSLMSLRSKSHRKNSGSGRRKICFPENDATDKLCQITTDTNVTTPQGEEIFSFGNKRGSHFCLSDHQKESPQSQKIIQEKESFQSPTIKKADQHQELESSENGNQQNDVSNPVVEDVAGPQINFQSPTFRLKTLTLNSTRSSTPETDVKASDVGSPVSTETERRFILGAIHSLRTSKTLEPGYNKQRTQRQSSDIEELIDSLPRKAASFVKEKEAQDGRSDSSSEETDFQGSQEGSRERNIAEKQTVTLNPTEKLPRNESIKFNNNHHASPSSKGRTSIWTGENDWANEASEQNQEDGFVRAMELFVLELGKVKSKLKSVTSQKSSEILISVAEEIHLQLQNVHFQIQTDMGKLTNLSKSKRKRLETSFEGHQKQLRLIHEKFMEKINLHLRDCRSTVLSFEADQMEIKGVVEKQRASHRRLLSQVEEAMEIQFNDAQRKITGIQEAIGKGKTAAIEACNIYVFERRYGNDFVELVWKNGQIVVQGGSSSTSSRRGPCITKRARLNTGLYSLVHHQNSQQTHRQPSYLFDFYDTKSNTKLEHEFSNSRETKTTSPLCSSSSHSQSQKHQDCGCDERIKPTVFLKSGYGGVSAADHSLVIDSSSGANKRSHSVNGIEDVEKTCEKAKEAVRVGNNIIVAKSDEKKVVPDQQSEAIKSEAECGNQTHKSKGKLAANEATSPSLCSLGASNNPSTSRKHVHEHEDTDDSNYITDNEEEDVITETPSREGSRGKRSRNAATHNLSERKRRDKINKKMRALKELIPNCNKMDKASMLDDAIDYLKTLKFQLQAMSMGCMAQMMVGGGHHLMGSGMSLRPSGIGIPYSLPPPQFPIPNMNPHISLHNSITDNININMLGFPNHHLLPIPFSMSPPLPPNLSTLTPHSTTTTLRANNNSSLNAQLLCAFQASTHQLARREKLIPDPEGLSKVNVHYNIRRSLEFSERIEDVDIYIYIHSTGSV</sequence>
<evidence type="ECO:0000256" key="3">
    <source>
        <dbReference type="ARBA" id="ARBA00023163"/>
    </source>
</evidence>
<dbReference type="InterPro" id="IPR011598">
    <property type="entry name" value="bHLH_dom"/>
</dbReference>
<feature type="compositionally biased region" description="Polar residues" evidence="5">
    <location>
        <begin position="967"/>
        <end position="978"/>
    </location>
</feature>
<evidence type="ECO:0000256" key="1">
    <source>
        <dbReference type="ARBA" id="ARBA00004123"/>
    </source>
</evidence>
<feature type="compositionally biased region" description="Basic and acidic residues" evidence="5">
    <location>
        <begin position="159"/>
        <end position="180"/>
    </location>
</feature>
<dbReference type="InterPro" id="IPR037731">
    <property type="entry name" value="ASY3-like"/>
</dbReference>
<dbReference type="Pfam" id="PF00010">
    <property type="entry name" value="HLH"/>
    <property type="match status" value="1"/>
</dbReference>
<feature type="compositionally biased region" description="Basic and acidic residues" evidence="5">
    <location>
        <begin position="193"/>
        <end position="210"/>
    </location>
</feature>
<feature type="compositionally biased region" description="Basic and acidic residues" evidence="5">
    <location>
        <begin position="221"/>
        <end position="230"/>
    </location>
</feature>
<dbReference type="GO" id="GO:0046983">
    <property type="term" value="F:protein dimerization activity"/>
    <property type="evidence" value="ECO:0007669"/>
    <property type="project" value="InterPro"/>
</dbReference>
<feature type="region of interest" description="Disordered" evidence="5">
    <location>
        <begin position="967"/>
        <end position="1033"/>
    </location>
</feature>
<keyword evidence="8" id="KW-1185">Reference proteome</keyword>
<feature type="compositionally biased region" description="Polar residues" evidence="5">
    <location>
        <begin position="115"/>
        <end position="125"/>
    </location>
</feature>
<comment type="subcellular location">
    <subcellularLocation>
        <location evidence="1">Nucleus</location>
    </subcellularLocation>
</comment>
<gene>
    <name evidence="7" type="ORF">G2W53_044091</name>
</gene>
<comment type="caution">
    <text evidence="7">The sequence shown here is derived from an EMBL/GenBank/DDBJ whole genome shotgun (WGS) entry which is preliminary data.</text>
</comment>
<keyword evidence="3" id="KW-0804">Transcription</keyword>
<dbReference type="PANTHER" id="PTHR36027:SF1">
    <property type="entry name" value="MEIOSIS-SPECIFIC PROTEIN ASY3"/>
    <property type="match status" value="1"/>
</dbReference>
<evidence type="ECO:0000259" key="6">
    <source>
        <dbReference type="PROSITE" id="PS50888"/>
    </source>
</evidence>
<keyword evidence="2" id="KW-0805">Transcription regulation</keyword>
<dbReference type="Pfam" id="PF20435">
    <property type="entry name" value="ASY3-like"/>
    <property type="match status" value="1"/>
</dbReference>
<feature type="region of interest" description="Disordered" evidence="5">
    <location>
        <begin position="942"/>
        <end position="961"/>
    </location>
</feature>
<dbReference type="OrthoDB" id="751607at2759"/>
<dbReference type="PANTHER" id="PTHR36027">
    <property type="entry name" value="MEIOSIS-SPECIFIC PROTEIN ASY3"/>
    <property type="match status" value="1"/>
</dbReference>